<dbReference type="InterPro" id="IPR009081">
    <property type="entry name" value="PP-bd_ACP"/>
</dbReference>
<name>A0A1X0MYH6_9PSED</name>
<dbReference type="SMART" id="SM00823">
    <property type="entry name" value="PKS_PP"/>
    <property type="match status" value="3"/>
</dbReference>
<dbReference type="GO" id="GO:0044550">
    <property type="term" value="P:secondary metabolite biosynthetic process"/>
    <property type="evidence" value="ECO:0007669"/>
    <property type="project" value="UniProtKB-ARBA"/>
</dbReference>
<dbReference type="EMBL" id="MUIO01000147">
    <property type="protein sequence ID" value="ORC53904.1"/>
    <property type="molecule type" value="Genomic_DNA"/>
</dbReference>
<evidence type="ECO:0000313" key="6">
    <source>
        <dbReference type="EMBL" id="ORC53904.1"/>
    </source>
</evidence>
<dbReference type="PANTHER" id="PTHR45527:SF1">
    <property type="entry name" value="FATTY ACID SYNTHASE"/>
    <property type="match status" value="1"/>
</dbReference>
<dbReference type="CDD" id="cd05930">
    <property type="entry name" value="A_NRPS"/>
    <property type="match status" value="1"/>
</dbReference>
<evidence type="ECO:0000256" key="3">
    <source>
        <dbReference type="ARBA" id="ARBA00022450"/>
    </source>
</evidence>
<evidence type="ECO:0000259" key="5">
    <source>
        <dbReference type="PROSITE" id="PS50075"/>
    </source>
</evidence>
<dbReference type="InterPro" id="IPR025110">
    <property type="entry name" value="AMP-bd_C"/>
</dbReference>
<dbReference type="FunFam" id="2.30.38.10:FF:000001">
    <property type="entry name" value="Non-ribosomal peptide synthetase PvdI"/>
    <property type="match status" value="3"/>
</dbReference>
<reference evidence="7" key="1">
    <citation type="submission" date="2017-02" db="EMBL/GenBank/DDBJ databases">
        <title>Pseudomonas floridae sp. nov., a novel pathogenic bacterial species isolated from tomato.</title>
        <authorList>
            <person name="Timilsina S."/>
            <person name="Vallad G.E."/>
            <person name="Jones J.B."/>
        </authorList>
    </citation>
    <scope>NUCLEOTIDE SEQUENCE [LARGE SCALE GENOMIC DNA]</scope>
    <source>
        <strain evidence="7">GEV388</strain>
    </source>
</reference>
<dbReference type="InterPro" id="IPR020806">
    <property type="entry name" value="PKS_PP-bd"/>
</dbReference>
<dbReference type="CDD" id="cd17651">
    <property type="entry name" value="A_NRPS_VisG_like"/>
    <property type="match status" value="1"/>
</dbReference>
<dbReference type="PROSITE" id="PS50075">
    <property type="entry name" value="CARRIER"/>
    <property type="match status" value="3"/>
</dbReference>
<proteinExistence type="inferred from homology"/>
<dbReference type="InterPro" id="IPR006162">
    <property type="entry name" value="Ppantetheine_attach_site"/>
</dbReference>
<keyword evidence="4" id="KW-0597">Phosphoprotein</keyword>
<keyword evidence="7" id="KW-1185">Reference proteome</keyword>
<dbReference type="PANTHER" id="PTHR45527">
    <property type="entry name" value="NONRIBOSOMAL PEPTIDE SYNTHETASE"/>
    <property type="match status" value="1"/>
</dbReference>
<evidence type="ECO:0000256" key="2">
    <source>
        <dbReference type="ARBA" id="ARBA00006432"/>
    </source>
</evidence>
<dbReference type="RefSeq" id="WP_083186249.1">
    <property type="nucleotide sequence ID" value="NZ_CBCRZR010000042.1"/>
</dbReference>
<dbReference type="PROSITE" id="PS00455">
    <property type="entry name" value="AMP_BINDING"/>
    <property type="match status" value="3"/>
</dbReference>
<dbReference type="GO" id="GO:0031177">
    <property type="term" value="F:phosphopantetheine binding"/>
    <property type="evidence" value="ECO:0007669"/>
    <property type="project" value="InterPro"/>
</dbReference>
<dbReference type="SUPFAM" id="SSF52777">
    <property type="entry name" value="CoA-dependent acyltransferases"/>
    <property type="match status" value="6"/>
</dbReference>
<dbReference type="FunFam" id="3.40.50.12780:FF:000012">
    <property type="entry name" value="Non-ribosomal peptide synthetase"/>
    <property type="match status" value="1"/>
</dbReference>
<accession>A0A1X0MYH6</accession>
<comment type="similarity">
    <text evidence="2">Belongs to the ATP-dependent AMP-binding enzyme family.</text>
</comment>
<sequence length="3162" mass="348035">MSAVDLFPLTAAQRDIWLDQISHGDSPLYNIGGYVKLIGPVDPAKLHHALEQVLAAHDGLRTVLVPEAGADGLPMQTYAASMSVALPVHDLRDHPERVEAAHTLIRELMQRPYALDGSPLFRFCLVRLCEDQHWLVTQAHHLILDGWGFGQMLKSLGEHYTALCNGECLDIQAPSYRDFILDDAQYTDSARHERDKAYWLDKYRDLPEPLLVSRYHNRRSTDPAPSHTWAQAFPAALHTRMNQFAERCGASAFHVLLAALHVYFTRTAQQDDWVVGLPLLNRTGARAKATLGHFAQVSAVRMAFAQDLDFTALVGEVRDTLKRDFRHQRFSLSELNRTLGVSRDRAQLFEVSVSYEQDDHDYRYGDAQAHAVKVSNGYESTPLAVHLRTNRFSDQAWLHVVHHRAWFDEAEARAIGERLLQVIEQGLENPALRIDAFDLLTPDEHRHLLKWNETDAVFTGEPLIHQRIEQHARTRPEAIAAVFNGQSLSYGQLNRSANGLARRLIETGIVPDDRVAVVSRRGLDTLVSLLAVLKAGAAYVPIDPAHPRERLAYLLQDSAPVVVLTRSNLRERLPALDQPVIELDHCDKDRSCDANPHAPQLGSGHLAYVIYTSGSTGQPKGVMVEHRMLANLVDWHCHAFKLTVGGHASSLAGFGFDAMAWEVWPTLCAGATLHLAPVQESGEDIDAMLRWWLAQPLDVSFLPTPVAEYAFSLEEDHPTLRTLLIGGDRLRQFAENRRYAVVNNYGPTETTVVATCGEVHAEASLHIGGPIANTRVYVLDTQLQPMPVGVTGELYIGGSGVARGYLNRPQMTEERFLADPFSKQPQARMYRSGDLVRWNADGTLDYQGRNDDQIKIRGMRIEPGEIEAVIAGQSGVKEAVVLVRDEHLLAWFTETSDVDPEHLRQALRERLPAYMVPRAFTRLDVLPLTANGKLDRRALPDPDPAYLLGHAYEAPQGETEIAMAAIWAQVLGVERVGRHDNFFELGGHSLLAIKLVERLRKAGLKADAHVLLSQPTVAALAASKGQTQQVAVPHNAVPDGCEHITPAMLSLTCLDQPAIDRIVAGVQGGAANVQEIYPLAPLQEGILYHHLSAEQGDPYLLQWRLAFDSPQRLQAWADALQQVIDRHDILRTAVVWEGLESPQQVVWRKADLVVQSVSLDAEQEAAQATASVMDRLHQRFDARHHRLDLSQAPLLRLVHTQDPANGEVAAVLLFHHLVLDNAAMEIVTREMEALLLDRQARLAAAVPYRNYVAQVRLRNDDARHEAFFSDMLGEVDEPTLPFGVQDVRSDGSDIEQARRGLDGDLALRLREQSRQLGVSAASLMHTAWARVLGVIANRRDVVFGTVLLGRMQGGEGADRALGVFINTLPLRVDTAASPRHAVKAVHSRLSSLIAHEQASLVLAQRCSGVASGSPLFSALLNYRHSAAIRPRDGEGVWQGVRVLGGEVRSNYPLTLSVDDLGQGFDLHVLSRQGMGAERIADWMLNAIAQLVLALEQGLPEPLQSLSILHATERERLLIGFNASALSVPQDLTVHAQVEARAVSSPHAHAVVQGAEVLTYAELNRRANQLAHYLIELGVQPDERVALCLRRGPDRLIGMLAILKAGAAYVPVDPTYPAERIAYLLQDSTPRAVVTEDSTGHLVGDVFQLNLQRNTWQDAPDGNPYLAALNDRHLAYVIYTSGSTGQPKGVMVEHKTLNNLVHWHCQAFQLGAGSHTSSVAGFGFDAMAWEVWPALCAGAVLHLPPAGVGNEHVDELLDWWLEQPLQVSFLPTPVAEQAFGGARQHPTLRTLLIGGDRLRQFDKDPGFAVINNYGPTETTVVATSGQVVPGAALHIGGPVANTRLYVLDEQLQPVPVGVIGELYIGGAGVARGYLHRPQLTEERFIADPFSAEPQATLYRSGDLVRWNADGTLDYLGRNDDQVKIRGMRIEPGEIETALVRQPGVKEAVVLVRNERLLAWFTESVAVEPQALREALLDQLPGHMVPLAFMRLDALPLTSHGKLDRRALPDPELDDLASTAYEAPQGETEVIIADLWAQVLGMERVGRHDNFFELGGHSLLAVSLVERMRNAGLNADVRVLLGQPSVAALAASVGSGREVVVPGNNVPTDCLRITPDMLSLTRLDQAAIDRIVASVPGGAANVQEIYPLAPLQEGILYHNLTAQESDPYLLQLRLKFDSMARLQTIAEALRKVIARHDSLRTAIIWEGLEAPQQVVWRHAGLRVEEVADQNSPAHMDLGQAPLIRLDYSLDPASLSVSATLLFHHIVLDATALEVLREEILSHLRGEPETTEPAVPYRNYVAQARLGVSEAEHEAYFREQLGDIDEPTLPFGLRDVQGDGRCIEDAQQTLPDELVRRLRSHARQLGVSVASLFHLAWGRVLAAATGNDRVVFGSVLLGRLQGGAGADRGMGMFINTLPVRVDLDAVSVRDGARATHARLATLLGHEHASLAQAQRCSGVGASSPLFSAILNYRHSAGQARQDAQRDTWRGLEILASEKHTNYPLSLNVDDLGQSLRLSVTVAPTVGAQRICGYVQQTLTGLVDALDVQPDLPLLQLPVLEAHERQQLLTGFNATATNHDLDQTLQSLFRAQVERTPQAVALVAEGVQLTWRQLNEQANALAHHLINQGVRPDDHVALCVERSASMVIGLLAILKAGGAYVPLDPGYPLERLHYMLQDSAPKAALVQASTRRLLENERVLLIDIDAAIWDRQRVEDPQVKDLTSRHLAYVIYTSGSTGTPKGVMVEHRNLVNLVQWGSLLCSTPPGGALLHKTPISFDASVWEIFWPLCCGLPLVLARPDGQRDPVYLARLIRERHVSVVQFVPVLLQQFLDLPDSNQCHSLTDIVCGGGELTAALAGQVRLRLPWVRLHNVYGPTETTVDCSAWTLDPHMPLPEHTLPIGRPINNTRLYVLDKHDRPVPQGVIGQLHIGGAGVTRGYLNLPQQQAERFIASPFVEGDRLYRSGDLVRQQADGNLEFLGRNDDQVKINGLRIEPGDIQACLTGHPGVRQAVVLMRDETPGGQRLVAYYTGQAQSVEALRDTVRKHLPDYMVPALYVHLDALPLSPNGKLDRHALPLPGTDALLSRPYDAPEGEMENLLADLWTELLGVERVGRHDNFFELGGHSLLAVNLTARLRQEGLEADVRALFEHPTLAGYAAITENMEIIL</sequence>
<dbReference type="STRING" id="1958950.BZK31_26875"/>
<dbReference type="Gene3D" id="3.30.300.30">
    <property type="match status" value="3"/>
</dbReference>
<evidence type="ECO:0000313" key="7">
    <source>
        <dbReference type="Proteomes" id="UP000192815"/>
    </source>
</evidence>
<dbReference type="InterPro" id="IPR000873">
    <property type="entry name" value="AMP-dep_synth/lig_dom"/>
</dbReference>
<dbReference type="Proteomes" id="UP000192815">
    <property type="component" value="Unassembled WGS sequence"/>
</dbReference>
<organism evidence="6 7">
    <name type="scientific">Pseudomonas floridensis</name>
    <dbReference type="NCBI Taxonomy" id="1958950"/>
    <lineage>
        <taxon>Bacteria</taxon>
        <taxon>Pseudomonadati</taxon>
        <taxon>Pseudomonadota</taxon>
        <taxon>Gammaproteobacteria</taxon>
        <taxon>Pseudomonadales</taxon>
        <taxon>Pseudomonadaceae</taxon>
        <taxon>Pseudomonas</taxon>
    </lineage>
</organism>
<dbReference type="Gene3D" id="1.10.1200.10">
    <property type="entry name" value="ACP-like"/>
    <property type="match status" value="3"/>
</dbReference>
<dbReference type="InterPro" id="IPR010071">
    <property type="entry name" value="AA_adenyl_dom"/>
</dbReference>
<dbReference type="FunFam" id="3.30.300.30:FF:000010">
    <property type="entry name" value="Enterobactin synthetase component F"/>
    <property type="match status" value="2"/>
</dbReference>
<dbReference type="Gene3D" id="3.30.559.30">
    <property type="entry name" value="Nonribosomal peptide synthetase, condensation domain"/>
    <property type="match status" value="3"/>
</dbReference>
<gene>
    <name evidence="6" type="ORF">BZK31_26875</name>
</gene>
<dbReference type="Gene3D" id="2.30.38.10">
    <property type="entry name" value="Luciferase, Domain 3"/>
    <property type="match status" value="3"/>
</dbReference>
<dbReference type="Gene3D" id="3.40.50.980">
    <property type="match status" value="6"/>
</dbReference>
<dbReference type="OrthoDB" id="9757559at2"/>
<comment type="caution">
    <text evidence="6">The sequence shown here is derived from an EMBL/GenBank/DDBJ whole genome shotgun (WGS) entry which is preliminary data.</text>
</comment>
<dbReference type="FunFam" id="3.40.50.980:FF:000001">
    <property type="entry name" value="Non-ribosomal peptide synthetase"/>
    <property type="match status" value="3"/>
</dbReference>
<evidence type="ECO:0000256" key="1">
    <source>
        <dbReference type="ARBA" id="ARBA00001957"/>
    </source>
</evidence>
<dbReference type="NCBIfam" id="TIGR01733">
    <property type="entry name" value="AA-adenyl-dom"/>
    <property type="match status" value="3"/>
</dbReference>
<comment type="cofactor">
    <cofactor evidence="1">
        <name>pantetheine 4'-phosphate</name>
        <dbReference type="ChEBI" id="CHEBI:47942"/>
    </cofactor>
</comment>
<dbReference type="Pfam" id="PF00501">
    <property type="entry name" value="AMP-binding"/>
    <property type="match status" value="3"/>
</dbReference>
<feature type="domain" description="Carrier" evidence="5">
    <location>
        <begin position="2021"/>
        <end position="2095"/>
    </location>
</feature>
<dbReference type="GO" id="GO:0003824">
    <property type="term" value="F:catalytic activity"/>
    <property type="evidence" value="ECO:0007669"/>
    <property type="project" value="InterPro"/>
</dbReference>
<dbReference type="PROSITE" id="PS00012">
    <property type="entry name" value="PHOSPHOPANTETHEINE"/>
    <property type="match status" value="2"/>
</dbReference>
<dbReference type="Pfam" id="PF13193">
    <property type="entry name" value="AMP-binding_C"/>
    <property type="match status" value="2"/>
</dbReference>
<dbReference type="SUPFAM" id="SSF47336">
    <property type="entry name" value="ACP-like"/>
    <property type="match status" value="3"/>
</dbReference>
<dbReference type="Pfam" id="PF00550">
    <property type="entry name" value="PP-binding"/>
    <property type="match status" value="3"/>
</dbReference>
<dbReference type="CDD" id="cd19544">
    <property type="entry name" value="E-C_NRPS"/>
    <property type="match status" value="2"/>
</dbReference>
<dbReference type="GO" id="GO:0043041">
    <property type="term" value="P:amino acid activation for nonribosomal peptide biosynthetic process"/>
    <property type="evidence" value="ECO:0007669"/>
    <property type="project" value="TreeGrafter"/>
</dbReference>
<dbReference type="Gene3D" id="3.30.559.10">
    <property type="entry name" value="Chloramphenicol acetyltransferase-like domain"/>
    <property type="match status" value="3"/>
</dbReference>
<dbReference type="InterPro" id="IPR036736">
    <property type="entry name" value="ACP-like_sf"/>
</dbReference>
<evidence type="ECO:0000256" key="4">
    <source>
        <dbReference type="ARBA" id="ARBA00022553"/>
    </source>
</evidence>
<feature type="domain" description="Carrier" evidence="5">
    <location>
        <begin position="3085"/>
        <end position="3159"/>
    </location>
</feature>
<dbReference type="SUPFAM" id="SSF56801">
    <property type="entry name" value="Acetyl-CoA synthetase-like"/>
    <property type="match status" value="3"/>
</dbReference>
<dbReference type="InterPro" id="IPR023213">
    <property type="entry name" value="CAT-like_dom_sf"/>
</dbReference>
<dbReference type="NCBIfam" id="NF003417">
    <property type="entry name" value="PRK04813.1"/>
    <property type="match status" value="3"/>
</dbReference>
<dbReference type="GO" id="GO:0005737">
    <property type="term" value="C:cytoplasm"/>
    <property type="evidence" value="ECO:0007669"/>
    <property type="project" value="TreeGrafter"/>
</dbReference>
<protein>
    <submittedName>
        <fullName evidence="6">Non-ribosomal peptide synthetase</fullName>
    </submittedName>
</protein>
<dbReference type="InterPro" id="IPR045851">
    <property type="entry name" value="AMP-bd_C_sf"/>
</dbReference>
<dbReference type="FunFam" id="1.10.1200.10:FF:000005">
    <property type="entry name" value="Nonribosomal peptide synthetase 1"/>
    <property type="match status" value="3"/>
</dbReference>
<dbReference type="Pfam" id="PF00668">
    <property type="entry name" value="Condensation"/>
    <property type="match status" value="3"/>
</dbReference>
<dbReference type="InterPro" id="IPR020845">
    <property type="entry name" value="AMP-binding_CS"/>
</dbReference>
<dbReference type="InterPro" id="IPR001242">
    <property type="entry name" value="Condensation_dom"/>
</dbReference>
<keyword evidence="3" id="KW-0596">Phosphopantetheine</keyword>
<feature type="domain" description="Carrier" evidence="5">
    <location>
        <begin position="954"/>
        <end position="1028"/>
    </location>
</feature>